<accession>A0A9W4G9Y2</accession>
<reference evidence="2" key="1">
    <citation type="submission" date="2020-09" db="EMBL/GenBank/DDBJ databases">
        <authorList>
            <person name="Blom J."/>
        </authorList>
    </citation>
    <scope>NUCLEOTIDE SEQUENCE</scope>
    <source>
        <strain evidence="2">No.713</strain>
    </source>
</reference>
<evidence type="ECO:0000259" key="1">
    <source>
        <dbReference type="SMART" id="SM00670"/>
    </source>
</evidence>
<dbReference type="SMART" id="SM00670">
    <property type="entry name" value="PINc"/>
    <property type="match status" value="1"/>
</dbReference>
<feature type="domain" description="PIN" evidence="1">
    <location>
        <begin position="1"/>
        <end position="117"/>
    </location>
</feature>
<dbReference type="PANTHER" id="PTHR34610:SF4">
    <property type="entry name" value="SLL8027 PROTEIN"/>
    <property type="match status" value="1"/>
</dbReference>
<dbReference type="RefSeq" id="WP_254174456.1">
    <property type="nucleotide sequence ID" value="NZ_LR882967.1"/>
</dbReference>
<proteinExistence type="predicted"/>
<dbReference type="PANTHER" id="PTHR34610">
    <property type="entry name" value="SSL7007 PROTEIN"/>
    <property type="match status" value="1"/>
</dbReference>
<dbReference type="InterPro" id="IPR002716">
    <property type="entry name" value="PIN_dom"/>
</dbReference>
<dbReference type="EMBL" id="LR882967">
    <property type="protein sequence ID" value="CAD5972504.1"/>
    <property type="molecule type" value="Genomic_DNA"/>
</dbReference>
<organism evidence="2 3">
    <name type="scientific">Planktothrix pseudagardhii</name>
    <dbReference type="NCBI Taxonomy" id="132604"/>
    <lineage>
        <taxon>Bacteria</taxon>
        <taxon>Bacillati</taxon>
        <taxon>Cyanobacteriota</taxon>
        <taxon>Cyanophyceae</taxon>
        <taxon>Oscillatoriophycideae</taxon>
        <taxon>Oscillatoriales</taxon>
        <taxon>Microcoleaceae</taxon>
        <taxon>Planktothrix</taxon>
    </lineage>
</organism>
<evidence type="ECO:0000313" key="2">
    <source>
        <dbReference type="EMBL" id="CAD5972504.1"/>
    </source>
</evidence>
<name>A0A9W4G9Y2_9CYAN</name>
<sequence length="141" mass="15994">MRVVLDVNIWISALLWGGLPSQILHLSRQNKITIFVSESLLGELETTLKRTKFKNQLEKRNHTVEYLIAITQGFSNKCPNLSLNVPELRDVKDNHILATALSAQAEVLITGDQDLLVLDNFRGILIMKPTDFLNLYYTLTS</sequence>
<dbReference type="InterPro" id="IPR029060">
    <property type="entry name" value="PIN-like_dom_sf"/>
</dbReference>
<dbReference type="Gene3D" id="3.40.50.1010">
    <property type="entry name" value="5'-nuclease"/>
    <property type="match status" value="1"/>
</dbReference>
<gene>
    <name evidence="2" type="ORF">NO713_03920</name>
</gene>
<dbReference type="AlphaFoldDB" id="A0A9W4G9Y2"/>
<protein>
    <submittedName>
        <fullName evidence="2">Toxin-antitoxin system toxin component, PIN family</fullName>
    </submittedName>
</protein>
<dbReference type="InterPro" id="IPR002850">
    <property type="entry name" value="PIN_toxin-like"/>
</dbReference>
<keyword evidence="3" id="KW-1185">Reference proteome</keyword>
<dbReference type="Pfam" id="PF13470">
    <property type="entry name" value="PIN_3"/>
    <property type="match status" value="1"/>
</dbReference>
<dbReference type="SUPFAM" id="SSF88723">
    <property type="entry name" value="PIN domain-like"/>
    <property type="match status" value="1"/>
</dbReference>
<dbReference type="NCBIfam" id="TIGR00305">
    <property type="entry name" value="putative toxin-antitoxin system toxin component, PIN family"/>
    <property type="match status" value="1"/>
</dbReference>
<evidence type="ECO:0000313" key="3">
    <source>
        <dbReference type="Proteomes" id="UP001153719"/>
    </source>
</evidence>
<dbReference type="KEGG" id="ppsu:NO713_03920"/>
<dbReference type="Proteomes" id="UP001153719">
    <property type="component" value="Chromosome"/>
</dbReference>